<dbReference type="Proteomes" id="UP001445076">
    <property type="component" value="Unassembled WGS sequence"/>
</dbReference>
<evidence type="ECO:0000313" key="2">
    <source>
        <dbReference type="Proteomes" id="UP001445076"/>
    </source>
</evidence>
<dbReference type="EMBL" id="JARKIK010000050">
    <property type="protein sequence ID" value="KAK8734591.1"/>
    <property type="molecule type" value="Genomic_DNA"/>
</dbReference>
<organism evidence="1 2">
    <name type="scientific">Cherax quadricarinatus</name>
    <name type="common">Australian red claw crayfish</name>
    <dbReference type="NCBI Taxonomy" id="27406"/>
    <lineage>
        <taxon>Eukaryota</taxon>
        <taxon>Metazoa</taxon>
        <taxon>Ecdysozoa</taxon>
        <taxon>Arthropoda</taxon>
        <taxon>Crustacea</taxon>
        <taxon>Multicrustacea</taxon>
        <taxon>Malacostraca</taxon>
        <taxon>Eumalacostraca</taxon>
        <taxon>Eucarida</taxon>
        <taxon>Decapoda</taxon>
        <taxon>Pleocyemata</taxon>
        <taxon>Astacidea</taxon>
        <taxon>Parastacoidea</taxon>
        <taxon>Parastacidae</taxon>
        <taxon>Cherax</taxon>
    </lineage>
</organism>
<reference evidence="1 2" key="1">
    <citation type="journal article" date="2024" name="BMC Genomics">
        <title>Genome assembly of redclaw crayfish (Cherax quadricarinatus) provides insights into its immune adaptation and hypoxia tolerance.</title>
        <authorList>
            <person name="Liu Z."/>
            <person name="Zheng J."/>
            <person name="Li H."/>
            <person name="Fang K."/>
            <person name="Wang S."/>
            <person name="He J."/>
            <person name="Zhou D."/>
            <person name="Weng S."/>
            <person name="Chi M."/>
            <person name="Gu Z."/>
            <person name="He J."/>
            <person name="Li F."/>
            <person name="Wang M."/>
        </authorList>
    </citation>
    <scope>NUCLEOTIDE SEQUENCE [LARGE SCALE GENOMIC DNA]</scope>
    <source>
        <strain evidence="1">ZL_2023a</strain>
    </source>
</reference>
<dbReference type="AlphaFoldDB" id="A0AAW0WQR8"/>
<gene>
    <name evidence="1" type="ORF">OTU49_005891</name>
</gene>
<proteinExistence type="predicted"/>
<sequence length="129" mass="14538">MKETEGIIIVIEIQIGQINILQAIHINNMFKNNTQMEKITQVAIHKCLWLATFSVLSRSIEVELASPYSFPSLDETSYSPATVQLLRFSASHEHNNRHTFVNTKNGYKKETCGQASLRVLVPSLALHSL</sequence>
<accession>A0AAW0WQR8</accession>
<feature type="non-terminal residue" evidence="1">
    <location>
        <position position="129"/>
    </location>
</feature>
<name>A0AAW0WQR8_CHEQU</name>
<keyword evidence="2" id="KW-1185">Reference proteome</keyword>
<evidence type="ECO:0000313" key="1">
    <source>
        <dbReference type="EMBL" id="KAK8734591.1"/>
    </source>
</evidence>
<protein>
    <submittedName>
        <fullName evidence="1">Uncharacterized protein</fullName>
    </submittedName>
</protein>
<comment type="caution">
    <text evidence="1">The sequence shown here is derived from an EMBL/GenBank/DDBJ whole genome shotgun (WGS) entry which is preliminary data.</text>
</comment>